<dbReference type="SUPFAM" id="SSF81330">
    <property type="entry name" value="Gated mechanosensitive channel"/>
    <property type="match status" value="1"/>
</dbReference>
<dbReference type="InterPro" id="IPR019823">
    <property type="entry name" value="Mechanosensitive_channel_CS"/>
</dbReference>
<keyword evidence="7 10" id="KW-0406">Ion transport</keyword>
<dbReference type="InterPro" id="IPR036019">
    <property type="entry name" value="MscL_channel"/>
</dbReference>
<evidence type="ECO:0000256" key="4">
    <source>
        <dbReference type="ARBA" id="ARBA00022475"/>
    </source>
</evidence>
<dbReference type="STRING" id="1798475.A2837_02680"/>
<proteinExistence type="inferred from homology"/>
<gene>
    <name evidence="10" type="primary">mscL</name>
    <name evidence="11" type="ORF">A2837_02680</name>
</gene>
<evidence type="ECO:0000256" key="9">
    <source>
        <dbReference type="ARBA" id="ARBA00023303"/>
    </source>
</evidence>
<dbReference type="GO" id="GO:0008381">
    <property type="term" value="F:mechanosensitive monoatomic ion channel activity"/>
    <property type="evidence" value="ECO:0007669"/>
    <property type="project" value="UniProtKB-UniRule"/>
</dbReference>
<comment type="caution">
    <text evidence="11">The sequence shown here is derived from an EMBL/GenBank/DDBJ whole genome shotgun (WGS) entry which is preliminary data.</text>
</comment>
<feature type="transmembrane region" description="Helical" evidence="10">
    <location>
        <begin position="73"/>
        <end position="96"/>
    </location>
</feature>
<dbReference type="Proteomes" id="UP000176322">
    <property type="component" value="Unassembled WGS sequence"/>
</dbReference>
<dbReference type="HAMAP" id="MF_00115">
    <property type="entry name" value="MscL"/>
    <property type="match status" value="1"/>
</dbReference>
<reference evidence="11 12" key="1">
    <citation type="journal article" date="2016" name="Nat. Commun.">
        <title>Thousands of microbial genomes shed light on interconnected biogeochemical processes in an aquifer system.</title>
        <authorList>
            <person name="Anantharaman K."/>
            <person name="Brown C.T."/>
            <person name="Hug L.A."/>
            <person name="Sharon I."/>
            <person name="Castelle C.J."/>
            <person name="Probst A.J."/>
            <person name="Thomas B.C."/>
            <person name="Singh A."/>
            <person name="Wilkins M.J."/>
            <person name="Karaoz U."/>
            <person name="Brodie E.L."/>
            <person name="Williams K.H."/>
            <person name="Hubbard S.S."/>
            <person name="Banfield J.F."/>
        </authorList>
    </citation>
    <scope>NUCLEOTIDE SEQUENCE [LARGE SCALE GENOMIC DNA]</scope>
</reference>
<evidence type="ECO:0000313" key="11">
    <source>
        <dbReference type="EMBL" id="OGG41396.1"/>
    </source>
</evidence>
<name>A0A1F6BWR7_9BACT</name>
<comment type="similarity">
    <text evidence="2 10">Belongs to the MscL family.</text>
</comment>
<dbReference type="PANTHER" id="PTHR30266:SF2">
    <property type="entry name" value="LARGE-CONDUCTANCE MECHANOSENSITIVE CHANNEL"/>
    <property type="match status" value="1"/>
</dbReference>
<keyword evidence="5 10" id="KW-0812">Transmembrane</keyword>
<comment type="subcellular location">
    <subcellularLocation>
        <location evidence="1 10">Cell membrane</location>
        <topology evidence="1 10">Multi-pass membrane protein</topology>
    </subcellularLocation>
</comment>
<dbReference type="PROSITE" id="PS01327">
    <property type="entry name" value="MSCL"/>
    <property type="match status" value="1"/>
</dbReference>
<protein>
    <recommendedName>
        <fullName evidence="10">Large-conductance mechanosensitive channel</fullName>
    </recommendedName>
</protein>
<accession>A0A1F6BWR7</accession>
<dbReference type="InterPro" id="IPR037673">
    <property type="entry name" value="MSC/AndL"/>
</dbReference>
<dbReference type="NCBIfam" id="NF001843">
    <property type="entry name" value="PRK00567.1-4"/>
    <property type="match status" value="1"/>
</dbReference>
<evidence type="ECO:0000256" key="3">
    <source>
        <dbReference type="ARBA" id="ARBA00022448"/>
    </source>
</evidence>
<evidence type="ECO:0000256" key="2">
    <source>
        <dbReference type="ARBA" id="ARBA00007254"/>
    </source>
</evidence>
<evidence type="ECO:0000256" key="5">
    <source>
        <dbReference type="ARBA" id="ARBA00022692"/>
    </source>
</evidence>
<organism evidence="11 12">
    <name type="scientific">Candidatus Kaiserbacteria bacterium RIFCSPHIGHO2_01_FULL_46_22</name>
    <dbReference type="NCBI Taxonomy" id="1798475"/>
    <lineage>
        <taxon>Bacteria</taxon>
        <taxon>Candidatus Kaiseribacteriota</taxon>
    </lineage>
</organism>
<dbReference type="PRINTS" id="PR01264">
    <property type="entry name" value="MECHCHANNEL"/>
</dbReference>
<dbReference type="GO" id="GO:0005886">
    <property type="term" value="C:plasma membrane"/>
    <property type="evidence" value="ECO:0007669"/>
    <property type="project" value="UniProtKB-SubCell"/>
</dbReference>
<dbReference type="AlphaFoldDB" id="A0A1F6BWR7"/>
<keyword evidence="3 10" id="KW-0813">Transport</keyword>
<sequence length="134" mass="15012">MSYQKKAKGLLQEFKAFALKGNVIDLAVAVVVGAAFNKIVSSLVENIIMPALSILLGGIDFRDWSVRVDGATISYGIFLQSVIDFILIAFSIFVAIKVLRRLQRTEDEKPESQKEIEPTEEVKLLREIRDSLKK</sequence>
<dbReference type="Gene3D" id="1.10.1200.120">
    <property type="entry name" value="Large-conductance mechanosensitive channel, MscL, domain 1"/>
    <property type="match status" value="1"/>
</dbReference>
<dbReference type="InterPro" id="IPR001185">
    <property type="entry name" value="MS_channel"/>
</dbReference>
<comment type="function">
    <text evidence="10">Channel that opens in response to stretch forces in the membrane lipid bilayer. May participate in the regulation of osmotic pressure changes within the cell.</text>
</comment>
<dbReference type="Pfam" id="PF01741">
    <property type="entry name" value="MscL"/>
    <property type="match status" value="1"/>
</dbReference>
<dbReference type="PANTHER" id="PTHR30266">
    <property type="entry name" value="MECHANOSENSITIVE CHANNEL MSCL"/>
    <property type="match status" value="1"/>
</dbReference>
<evidence type="ECO:0000256" key="7">
    <source>
        <dbReference type="ARBA" id="ARBA00023065"/>
    </source>
</evidence>
<evidence type="ECO:0000313" key="12">
    <source>
        <dbReference type="Proteomes" id="UP000176322"/>
    </source>
</evidence>
<dbReference type="NCBIfam" id="TIGR00220">
    <property type="entry name" value="mscL"/>
    <property type="match status" value="1"/>
</dbReference>
<evidence type="ECO:0000256" key="1">
    <source>
        <dbReference type="ARBA" id="ARBA00004651"/>
    </source>
</evidence>
<evidence type="ECO:0000256" key="8">
    <source>
        <dbReference type="ARBA" id="ARBA00023136"/>
    </source>
</evidence>
<dbReference type="EMBL" id="MFKO01000008">
    <property type="protein sequence ID" value="OGG41396.1"/>
    <property type="molecule type" value="Genomic_DNA"/>
</dbReference>
<evidence type="ECO:0000256" key="10">
    <source>
        <dbReference type="HAMAP-Rule" id="MF_00115"/>
    </source>
</evidence>
<keyword evidence="4 10" id="KW-1003">Cell membrane</keyword>
<evidence type="ECO:0000256" key="6">
    <source>
        <dbReference type="ARBA" id="ARBA00022989"/>
    </source>
</evidence>
<keyword evidence="9 10" id="KW-0407">Ion channel</keyword>
<feature type="transmembrane region" description="Helical" evidence="10">
    <location>
        <begin position="16"/>
        <end position="36"/>
    </location>
</feature>
<keyword evidence="8 10" id="KW-0472">Membrane</keyword>
<comment type="subunit">
    <text evidence="10">Homopentamer.</text>
</comment>
<keyword evidence="6 10" id="KW-1133">Transmembrane helix</keyword>